<gene>
    <name evidence="2" type="ORF">CHRIB12_LOCUS1623</name>
</gene>
<keyword evidence="1" id="KW-1133">Transmembrane helix</keyword>
<dbReference type="Proteomes" id="UP000684084">
    <property type="component" value="Unassembled WGS sequence"/>
</dbReference>
<accession>A0A915YQN2</accession>
<evidence type="ECO:0000313" key="2">
    <source>
        <dbReference type="EMBL" id="CAB5312124.1"/>
    </source>
</evidence>
<sequence>MQDIAVDLAFMLLKVKNTPHLIISTIIFFILPTNRLSLETTRMDFMNYKRSLDWRNFLEFGFGREVTVQEFPKFIEGTEELGKRKKG</sequence>
<dbReference type="AlphaFoldDB" id="A0A915YQN2"/>
<organism evidence="2 3">
    <name type="scientific">Rhizophagus irregularis</name>
    <dbReference type="NCBI Taxonomy" id="588596"/>
    <lineage>
        <taxon>Eukaryota</taxon>
        <taxon>Fungi</taxon>
        <taxon>Fungi incertae sedis</taxon>
        <taxon>Mucoromycota</taxon>
        <taxon>Glomeromycotina</taxon>
        <taxon>Glomeromycetes</taxon>
        <taxon>Glomerales</taxon>
        <taxon>Glomeraceae</taxon>
        <taxon>Rhizophagus</taxon>
    </lineage>
</organism>
<evidence type="ECO:0000313" key="3">
    <source>
        <dbReference type="Proteomes" id="UP000684084"/>
    </source>
</evidence>
<feature type="transmembrane region" description="Helical" evidence="1">
    <location>
        <begin position="20"/>
        <end position="38"/>
    </location>
</feature>
<keyword evidence="1" id="KW-0812">Transmembrane</keyword>
<dbReference type="EMBL" id="CAGKOT010000002">
    <property type="protein sequence ID" value="CAB5312124.1"/>
    <property type="molecule type" value="Genomic_DNA"/>
</dbReference>
<keyword evidence="1" id="KW-0472">Membrane</keyword>
<name>A0A915YQN2_9GLOM</name>
<evidence type="ECO:0000256" key="1">
    <source>
        <dbReference type="SAM" id="Phobius"/>
    </source>
</evidence>
<protein>
    <submittedName>
        <fullName evidence="2">Uncharacterized protein</fullName>
    </submittedName>
</protein>
<comment type="caution">
    <text evidence="2">The sequence shown here is derived from an EMBL/GenBank/DDBJ whole genome shotgun (WGS) entry which is preliminary data.</text>
</comment>
<dbReference type="OrthoDB" id="2403097at2759"/>
<reference evidence="2" key="1">
    <citation type="submission" date="2020-05" db="EMBL/GenBank/DDBJ databases">
        <authorList>
            <person name="Rincon C."/>
            <person name="Sanders R I."/>
            <person name="Robbins C."/>
            <person name="Chaturvedi A."/>
        </authorList>
    </citation>
    <scope>NUCLEOTIDE SEQUENCE</scope>
    <source>
        <strain evidence="2">CHB12</strain>
    </source>
</reference>
<proteinExistence type="predicted"/>